<evidence type="ECO:0000256" key="3">
    <source>
        <dbReference type="ARBA" id="ARBA00009528"/>
    </source>
</evidence>
<dbReference type="RefSeq" id="WP_034368221.1">
    <property type="nucleotide sequence ID" value="NZ_AWOR01000042.1"/>
</dbReference>
<evidence type="ECO:0000256" key="4">
    <source>
        <dbReference type="ARBA" id="ARBA00022438"/>
    </source>
</evidence>
<dbReference type="GO" id="GO:0070006">
    <property type="term" value="F:metalloaminopeptidase activity"/>
    <property type="evidence" value="ECO:0007669"/>
    <property type="project" value="InterPro"/>
</dbReference>
<evidence type="ECO:0000313" key="12">
    <source>
        <dbReference type="Proteomes" id="UP000029553"/>
    </source>
</evidence>
<reference evidence="11 12" key="1">
    <citation type="submission" date="2013-09" db="EMBL/GenBank/DDBJ databases">
        <title>High correlation between genotypes and phenotypes of environmental bacteria Comamonas testosteroni strains.</title>
        <authorList>
            <person name="Liu L."/>
            <person name="Zhu W."/>
            <person name="Xia X."/>
            <person name="Xu B."/>
            <person name="Luo M."/>
            <person name="Wang G."/>
        </authorList>
    </citation>
    <scope>NUCLEOTIDE SEQUENCE [LARGE SCALE GENOMIC DNA]</scope>
    <source>
        <strain evidence="11 12">JL40</strain>
    </source>
</reference>
<evidence type="ECO:0000256" key="2">
    <source>
        <dbReference type="ARBA" id="ARBA00000967"/>
    </source>
</evidence>
<feature type="binding site" evidence="8">
    <location>
        <position position="339"/>
    </location>
    <ligand>
        <name>Mn(2+)</name>
        <dbReference type="ChEBI" id="CHEBI:29035"/>
        <label>2</label>
    </ligand>
</feature>
<dbReference type="InterPro" id="IPR000819">
    <property type="entry name" value="Peptidase_M17_C"/>
</dbReference>
<evidence type="ECO:0000313" key="11">
    <source>
        <dbReference type="EMBL" id="KGH30690.1"/>
    </source>
</evidence>
<comment type="subcellular location">
    <subcellularLocation>
        <location evidence="8">Cytoplasm</location>
    </subcellularLocation>
</comment>
<feature type="active site" evidence="8">
    <location>
        <position position="267"/>
    </location>
</feature>
<dbReference type="EMBL" id="AWOR01000042">
    <property type="protein sequence ID" value="KGH30690.1"/>
    <property type="molecule type" value="Genomic_DNA"/>
</dbReference>
<keyword evidence="7 8" id="KW-0464">Manganese</keyword>
<dbReference type="GO" id="GO:0030145">
    <property type="term" value="F:manganese ion binding"/>
    <property type="evidence" value="ECO:0007669"/>
    <property type="project" value="UniProtKB-UniRule"/>
</dbReference>
<keyword evidence="4 8" id="KW-0031">Aminopeptidase</keyword>
<dbReference type="SUPFAM" id="SSF53187">
    <property type="entry name" value="Zn-dependent exopeptidases"/>
    <property type="match status" value="1"/>
</dbReference>
<dbReference type="AlphaFoldDB" id="A0A096GZS2"/>
<dbReference type="Gene3D" id="3.40.220.10">
    <property type="entry name" value="Leucine Aminopeptidase, subunit E, domain 1"/>
    <property type="match status" value="1"/>
</dbReference>
<accession>A0A096GZS2</accession>
<feature type="binding site" evidence="8">
    <location>
        <position position="337"/>
    </location>
    <ligand>
        <name>Mn(2+)</name>
        <dbReference type="ChEBI" id="CHEBI:29035"/>
        <label>1</label>
    </ligand>
</feature>
<proteinExistence type="inferred from homology"/>
<organism evidence="11 12">
    <name type="scientific">Comamonas testosteroni</name>
    <name type="common">Pseudomonas testosteroni</name>
    <dbReference type="NCBI Taxonomy" id="285"/>
    <lineage>
        <taxon>Bacteria</taxon>
        <taxon>Pseudomonadati</taxon>
        <taxon>Pseudomonadota</taxon>
        <taxon>Betaproteobacteria</taxon>
        <taxon>Burkholderiales</taxon>
        <taxon>Comamonadaceae</taxon>
        <taxon>Comamonas</taxon>
    </lineage>
</organism>
<comment type="cofactor">
    <cofactor evidence="8">
        <name>Mn(2+)</name>
        <dbReference type="ChEBI" id="CHEBI:29035"/>
    </cofactor>
    <text evidence="8">Binds 2 manganese ions per subunit.</text>
</comment>
<keyword evidence="8" id="KW-0479">Metal-binding</keyword>
<dbReference type="GO" id="GO:0006508">
    <property type="term" value="P:proteolysis"/>
    <property type="evidence" value="ECO:0007669"/>
    <property type="project" value="UniProtKB-KW"/>
</dbReference>
<keyword evidence="5 8" id="KW-0645">Protease</keyword>
<comment type="caution">
    <text evidence="11">The sequence shown here is derived from an EMBL/GenBank/DDBJ whole genome shotgun (WGS) entry which is preliminary data.</text>
</comment>
<dbReference type="InterPro" id="IPR023042">
    <property type="entry name" value="Peptidase_M17_leu_NH2_pept"/>
</dbReference>
<dbReference type="GO" id="GO:0005737">
    <property type="term" value="C:cytoplasm"/>
    <property type="evidence" value="ECO:0007669"/>
    <property type="project" value="UniProtKB-SubCell"/>
</dbReference>
<dbReference type="CDD" id="cd00433">
    <property type="entry name" value="Peptidase_M17"/>
    <property type="match status" value="1"/>
</dbReference>
<feature type="region of interest" description="Disordered" evidence="9">
    <location>
        <begin position="497"/>
        <end position="519"/>
    </location>
</feature>
<dbReference type="EC" id="3.4.11.1" evidence="8"/>
<dbReference type="PROSITE" id="PS00631">
    <property type="entry name" value="CYTOSOL_AP"/>
    <property type="match status" value="1"/>
</dbReference>
<evidence type="ECO:0000256" key="1">
    <source>
        <dbReference type="ARBA" id="ARBA00000135"/>
    </source>
</evidence>
<evidence type="ECO:0000256" key="9">
    <source>
        <dbReference type="SAM" id="MobiDB-lite"/>
    </source>
</evidence>
<evidence type="ECO:0000256" key="7">
    <source>
        <dbReference type="ARBA" id="ARBA00023211"/>
    </source>
</evidence>
<comment type="catalytic activity">
    <reaction evidence="2 8">
        <text>Release of an N-terminal amino acid, preferentially leucine, but not glutamic or aspartic acids.</text>
        <dbReference type="EC" id="3.4.11.10"/>
    </reaction>
</comment>
<dbReference type="InterPro" id="IPR008283">
    <property type="entry name" value="Peptidase_M17_N"/>
</dbReference>
<evidence type="ECO:0000256" key="5">
    <source>
        <dbReference type="ARBA" id="ARBA00022670"/>
    </source>
</evidence>
<comment type="similarity">
    <text evidence="3 8">Belongs to the peptidase M17 family.</text>
</comment>
<dbReference type="HAMAP" id="MF_00181">
    <property type="entry name" value="Cytosol_peptidase_M17"/>
    <property type="match status" value="1"/>
</dbReference>
<dbReference type="Gene3D" id="3.40.630.10">
    <property type="entry name" value="Zn peptidases"/>
    <property type="match status" value="1"/>
</dbReference>
<feature type="binding site" evidence="8">
    <location>
        <position position="278"/>
    </location>
    <ligand>
        <name>Mn(2+)</name>
        <dbReference type="ChEBI" id="CHEBI:29035"/>
        <label>2</label>
    </ligand>
</feature>
<dbReference type="NCBIfam" id="NF002074">
    <property type="entry name" value="PRK00913.1-4"/>
    <property type="match status" value="1"/>
</dbReference>
<feature type="binding site" evidence="8">
    <location>
        <position position="339"/>
    </location>
    <ligand>
        <name>Mn(2+)</name>
        <dbReference type="ChEBI" id="CHEBI:29035"/>
        <label>1</label>
    </ligand>
</feature>
<protein>
    <recommendedName>
        <fullName evidence="8">Probable cytosol aminopeptidase</fullName>
        <ecNumber evidence="8">3.4.11.1</ecNumber>
    </recommendedName>
    <alternativeName>
        <fullName evidence="8">Leucine aminopeptidase</fullName>
        <shortName evidence="8">LAP</shortName>
        <ecNumber evidence="8">3.4.11.10</ecNumber>
    </alternativeName>
    <alternativeName>
        <fullName evidence="8">Leucyl aminopeptidase</fullName>
    </alternativeName>
</protein>
<comment type="catalytic activity">
    <reaction evidence="1 8">
        <text>Release of an N-terminal amino acid, Xaa-|-Yaa-, in which Xaa is preferably Leu, but may be other amino acids including Pro although not Arg or Lys, and Yaa may be Pro. Amino acid amides and methyl esters are also readily hydrolyzed, but rates on arylamides are exceedingly low.</text>
        <dbReference type="EC" id="3.4.11.1"/>
    </reaction>
</comment>
<feature type="domain" description="Cytosol aminopeptidase" evidence="10">
    <location>
        <begin position="335"/>
        <end position="342"/>
    </location>
</feature>
<comment type="function">
    <text evidence="8">Presumably involved in the processing and regular turnover of intracellular proteins. Catalyzes the removal of unsubstituted N-terminal amino acids from various peptides.</text>
</comment>
<feature type="binding site" evidence="8">
    <location>
        <position position="260"/>
    </location>
    <ligand>
        <name>Mn(2+)</name>
        <dbReference type="ChEBI" id="CHEBI:29035"/>
        <label>1</label>
    </ligand>
</feature>
<evidence type="ECO:0000256" key="8">
    <source>
        <dbReference type="HAMAP-Rule" id="MF_00181"/>
    </source>
</evidence>
<sequence>MNFELKALTAAAAAREKCDLLLVLVSEQAASGTFGSDAIGAMVAHAVKQGDFALSCGKQLPLYQVPAIAARRVVLLGVGAGTPKDVRNSLAGCGVVLKTEGIAKAVVSFAFDADVQAVAAAVQAVADATYLYTHTKSQAKPIALTKLVLGVSSKTAAVTAAFNTAVAQQEGVAMAREWANRPANHATPTLLANAAKSIAKAARMSCKIHGPADVAKLGMGAFMAVAQGSREPLRFIELHYNGAAKSVAPIVLVGKGITFDTGGISLKPAAEMDEMKFDMGGAASVLGVFQALAKLQPAINVVGLIPACENMPDGAAVKPGDVVTSMSGQTIEILNTDAEGRLVLCDVLHYAARFKPSALVDMATLTGACVIALGGLRSGLFSTSDELAAALQTAGDMALDPCWRMPLDDEYADGLKSNFADMGNVAGRAAGAVTAAKFLQKFVGDIPWAHLDIAGTAWKSGAAKGATGRPVGLLVQYLLGQEGRVAAAPATAARAPVARKSAAKPAASRRSRVTAKASA</sequence>
<dbReference type="InterPro" id="IPR043472">
    <property type="entry name" value="Macro_dom-like"/>
</dbReference>
<feature type="binding site" evidence="8">
    <location>
        <position position="255"/>
    </location>
    <ligand>
        <name>Mn(2+)</name>
        <dbReference type="ChEBI" id="CHEBI:29035"/>
        <label>2</label>
    </ligand>
</feature>
<dbReference type="InterPro" id="IPR011356">
    <property type="entry name" value="Leucine_aapep/pepB"/>
</dbReference>
<dbReference type="PRINTS" id="PR00481">
    <property type="entry name" value="LAMNOPPTDASE"/>
</dbReference>
<dbReference type="Proteomes" id="UP000029553">
    <property type="component" value="Unassembled WGS sequence"/>
</dbReference>
<feature type="compositionally biased region" description="Low complexity" evidence="9">
    <location>
        <begin position="497"/>
        <end position="506"/>
    </location>
</feature>
<evidence type="ECO:0000256" key="6">
    <source>
        <dbReference type="ARBA" id="ARBA00022801"/>
    </source>
</evidence>
<keyword evidence="6 8" id="KW-0378">Hydrolase</keyword>
<name>A0A096GZS2_COMTE</name>
<dbReference type="PANTHER" id="PTHR11963">
    <property type="entry name" value="LEUCINE AMINOPEPTIDASE-RELATED"/>
    <property type="match status" value="1"/>
</dbReference>
<keyword evidence="8" id="KW-0963">Cytoplasm</keyword>
<dbReference type="PANTHER" id="PTHR11963:SF23">
    <property type="entry name" value="CYTOSOL AMINOPEPTIDASE"/>
    <property type="match status" value="1"/>
</dbReference>
<dbReference type="SUPFAM" id="SSF52949">
    <property type="entry name" value="Macro domain-like"/>
    <property type="match status" value="1"/>
</dbReference>
<feature type="active site" evidence="8">
    <location>
        <position position="341"/>
    </location>
</feature>
<dbReference type="Pfam" id="PF02789">
    <property type="entry name" value="Peptidase_M17_N"/>
    <property type="match status" value="1"/>
</dbReference>
<feature type="binding site" evidence="8">
    <location>
        <position position="260"/>
    </location>
    <ligand>
        <name>Mn(2+)</name>
        <dbReference type="ChEBI" id="CHEBI:29035"/>
        <label>2</label>
    </ligand>
</feature>
<evidence type="ECO:0000259" key="10">
    <source>
        <dbReference type="PROSITE" id="PS00631"/>
    </source>
</evidence>
<dbReference type="Pfam" id="PF00883">
    <property type="entry name" value="Peptidase_M17"/>
    <property type="match status" value="1"/>
</dbReference>
<gene>
    <name evidence="8" type="primary">pepA</name>
    <name evidence="11" type="ORF">P353_09430</name>
</gene>
<dbReference type="EC" id="3.4.11.10" evidence="8"/>